<evidence type="ECO:0000256" key="4">
    <source>
        <dbReference type="ARBA" id="ARBA00022603"/>
    </source>
</evidence>
<dbReference type="InterPro" id="IPR005304">
    <property type="entry name" value="Rbsml_bgen_MeTrfase_EMG1/NEP1"/>
</dbReference>
<protein>
    <recommendedName>
        <fullName evidence="11">Ribosomal RNA small subunit methyltransferase NEP1</fullName>
    </recommendedName>
</protein>
<keyword evidence="4" id="KW-0489">Methyltransferase</keyword>
<comment type="similarity">
    <text evidence="1">Belongs to the class IV-like SAM-binding methyltransferase superfamily. RNA methyltransferase NEP1 family.</text>
</comment>
<dbReference type="PANTHER" id="PTHR12636">
    <property type="entry name" value="NEP1/MRA1"/>
    <property type="match status" value="1"/>
</dbReference>
<evidence type="ECO:0000256" key="6">
    <source>
        <dbReference type="ARBA" id="ARBA00022691"/>
    </source>
</evidence>
<keyword evidence="5" id="KW-0808">Transferase</keyword>
<dbReference type="AlphaFoldDB" id="D7T3B4"/>
<dbReference type="PaxDb" id="29760-VIT_13s0073g00410.t01"/>
<evidence type="ECO:0000256" key="1">
    <source>
        <dbReference type="ARBA" id="ARBA00008115"/>
    </source>
</evidence>
<dbReference type="GO" id="GO:0019843">
    <property type="term" value="F:rRNA binding"/>
    <property type="evidence" value="ECO:0000318"/>
    <property type="project" value="GO_Central"/>
</dbReference>
<dbReference type="HOGENOM" id="CLU_2296830_0_0_1"/>
<reference evidence="10" key="1">
    <citation type="journal article" date="2007" name="Nature">
        <title>The grapevine genome sequence suggests ancestral hexaploidization in major angiosperm phyla.</title>
        <authorList>
            <consortium name="The French-Italian Public Consortium for Grapevine Genome Characterization."/>
            <person name="Jaillon O."/>
            <person name="Aury J.-M."/>
            <person name="Noel B."/>
            <person name="Policriti A."/>
            <person name="Clepet C."/>
            <person name="Casagrande A."/>
            <person name="Choisne N."/>
            <person name="Aubourg S."/>
            <person name="Vitulo N."/>
            <person name="Jubin C."/>
            <person name="Vezzi A."/>
            <person name="Legeai F."/>
            <person name="Hugueney P."/>
            <person name="Dasilva C."/>
            <person name="Horner D."/>
            <person name="Mica E."/>
            <person name="Jublot D."/>
            <person name="Poulain J."/>
            <person name="Bruyere C."/>
            <person name="Billault A."/>
            <person name="Segurens B."/>
            <person name="Gouyvenoux M."/>
            <person name="Ugarte E."/>
            <person name="Cattonaro F."/>
            <person name="Anthouard V."/>
            <person name="Vico V."/>
            <person name="Del Fabbro C."/>
            <person name="Alaux M."/>
            <person name="Di Gaspero G."/>
            <person name="Dumas V."/>
            <person name="Felice N."/>
            <person name="Paillard S."/>
            <person name="Juman I."/>
            <person name="Moroldo M."/>
            <person name="Scalabrin S."/>
            <person name="Canaguier A."/>
            <person name="Le Clainche I."/>
            <person name="Malacrida G."/>
            <person name="Durand E."/>
            <person name="Pesole G."/>
            <person name="Laucou V."/>
            <person name="Chatelet P."/>
            <person name="Merdinoglu D."/>
            <person name="Delledonne M."/>
            <person name="Pezzotti M."/>
            <person name="Lecharny A."/>
            <person name="Scarpelli C."/>
            <person name="Artiguenave F."/>
            <person name="Pe M.E."/>
            <person name="Valle G."/>
            <person name="Morgante M."/>
            <person name="Caboche M."/>
            <person name="Adam-Blondon A.-F."/>
            <person name="Weissenbach J."/>
            <person name="Quetier F."/>
            <person name="Wincker P."/>
        </authorList>
    </citation>
    <scope>NUCLEOTIDE SEQUENCE [LARGE SCALE GENOMIC DNA]</scope>
    <source>
        <strain evidence="10">cv. Pinot noir / PN40024</strain>
    </source>
</reference>
<dbReference type="STRING" id="29760.D7T3B4"/>
<dbReference type="InterPro" id="IPR029026">
    <property type="entry name" value="tRNA_m1G_MTases_N"/>
</dbReference>
<dbReference type="GO" id="GO:0070475">
    <property type="term" value="P:rRNA base methylation"/>
    <property type="evidence" value="ECO:0000318"/>
    <property type="project" value="GO_Central"/>
</dbReference>
<evidence type="ECO:0008006" key="11">
    <source>
        <dbReference type="Google" id="ProtNLM"/>
    </source>
</evidence>
<dbReference type="eggNOG" id="KOG3073">
    <property type="taxonomic scope" value="Eukaryota"/>
</dbReference>
<dbReference type="GO" id="GO:0005634">
    <property type="term" value="C:nucleus"/>
    <property type="evidence" value="ECO:0000318"/>
    <property type="project" value="GO_Central"/>
</dbReference>
<evidence type="ECO:0000313" key="9">
    <source>
        <dbReference type="EMBL" id="CBI24999.3"/>
    </source>
</evidence>
<dbReference type="PANTHER" id="PTHR12636:SF5">
    <property type="entry name" value="RIBOSOMAL RNA SMALL SUBUNIT METHYLTRANSFERASE NEP1"/>
    <property type="match status" value="1"/>
</dbReference>
<evidence type="ECO:0000256" key="8">
    <source>
        <dbReference type="ARBA" id="ARBA00022884"/>
    </source>
</evidence>
<keyword evidence="6" id="KW-0949">S-adenosyl-L-methionine</keyword>
<keyword evidence="7" id="KW-0699">rRNA-binding</keyword>
<dbReference type="InterPro" id="IPR029028">
    <property type="entry name" value="Alpha/beta_knot_MTases"/>
</dbReference>
<evidence type="ECO:0000256" key="3">
    <source>
        <dbReference type="ARBA" id="ARBA00022552"/>
    </source>
</evidence>
<evidence type="ECO:0000313" key="10">
    <source>
        <dbReference type="Proteomes" id="UP000009183"/>
    </source>
</evidence>
<evidence type="ECO:0000256" key="2">
    <source>
        <dbReference type="ARBA" id="ARBA00022517"/>
    </source>
</evidence>
<keyword evidence="8" id="KW-0694">RNA-binding</keyword>
<dbReference type="GO" id="GO:0070037">
    <property type="term" value="F:rRNA (pseudouridine) methyltransferase activity"/>
    <property type="evidence" value="ECO:0000318"/>
    <property type="project" value="GO_Central"/>
</dbReference>
<gene>
    <name evidence="9" type="ordered locus">VIT_13s0073g00410</name>
</gene>
<keyword evidence="10" id="KW-1185">Reference proteome</keyword>
<evidence type="ECO:0000256" key="5">
    <source>
        <dbReference type="ARBA" id="ARBA00022679"/>
    </source>
</evidence>
<sequence>MIGGLQGDFGDLDIKYLKQNISKLKNCPQKLLCVIKNPVTQYLPVNSRKIGFSYSSEKSIPMRDYVAAVSDDVDLVFVVGAMAHGKISNDYTDDFIFLAIH</sequence>
<dbReference type="EMBL" id="FN595510">
    <property type="protein sequence ID" value="CBI24999.3"/>
    <property type="molecule type" value="Genomic_DNA"/>
</dbReference>
<dbReference type="GO" id="GO:0032040">
    <property type="term" value="C:small-subunit processome"/>
    <property type="evidence" value="ECO:0000318"/>
    <property type="project" value="GO_Central"/>
</dbReference>
<dbReference type="Proteomes" id="UP000009183">
    <property type="component" value="Chromosome 13"/>
</dbReference>
<evidence type="ECO:0000256" key="7">
    <source>
        <dbReference type="ARBA" id="ARBA00022730"/>
    </source>
</evidence>
<dbReference type="SUPFAM" id="SSF75217">
    <property type="entry name" value="alpha/beta knot"/>
    <property type="match status" value="1"/>
</dbReference>
<dbReference type="InParanoid" id="D7T3B4"/>
<name>D7T3B4_VITVI</name>
<dbReference type="Gene3D" id="3.40.1280.10">
    <property type="match status" value="1"/>
</dbReference>
<keyword evidence="3" id="KW-0698">rRNA processing</keyword>
<proteinExistence type="inferred from homology"/>
<accession>D7T3B4</accession>
<organism evidence="9 10">
    <name type="scientific">Vitis vinifera</name>
    <name type="common">Grape</name>
    <dbReference type="NCBI Taxonomy" id="29760"/>
    <lineage>
        <taxon>Eukaryota</taxon>
        <taxon>Viridiplantae</taxon>
        <taxon>Streptophyta</taxon>
        <taxon>Embryophyta</taxon>
        <taxon>Tracheophyta</taxon>
        <taxon>Spermatophyta</taxon>
        <taxon>Magnoliopsida</taxon>
        <taxon>eudicotyledons</taxon>
        <taxon>Gunneridae</taxon>
        <taxon>Pentapetalae</taxon>
        <taxon>rosids</taxon>
        <taxon>Vitales</taxon>
        <taxon>Vitaceae</taxon>
        <taxon>Viteae</taxon>
        <taxon>Vitis</taxon>
    </lineage>
</organism>
<dbReference type="Pfam" id="PF03587">
    <property type="entry name" value="EMG1"/>
    <property type="match status" value="1"/>
</dbReference>
<keyword evidence="2" id="KW-0690">Ribosome biogenesis</keyword>